<dbReference type="Proteomes" id="UP000261540">
    <property type="component" value="Unplaced"/>
</dbReference>
<evidence type="ECO:0000256" key="6">
    <source>
        <dbReference type="ARBA" id="ARBA00017599"/>
    </source>
</evidence>
<keyword evidence="9" id="KW-0560">Oxidoreductase</keyword>
<keyword evidence="10" id="KW-0472">Membrane</keyword>
<comment type="similarity">
    <text evidence="4">Belongs to the dihydroorotate dehydrogenase family. Type 2 subfamily.</text>
</comment>
<proteinExistence type="inferred from homology"/>
<dbReference type="KEGG" id="pki:111833013"/>
<dbReference type="PANTHER" id="PTHR48109:SF4">
    <property type="entry name" value="DIHYDROOROTATE DEHYDROGENASE (QUINONE), MITOCHONDRIAL"/>
    <property type="match status" value="1"/>
</dbReference>
<dbReference type="GO" id="GO:0106430">
    <property type="term" value="F:dihydroorotate dehydrogenase (quinone) activity"/>
    <property type="evidence" value="ECO:0007669"/>
    <property type="project" value="UniProtKB-EC"/>
</dbReference>
<sequence>MRCLKDVVKVIGSGSIVFVSYLTAIGDERFYANQLMPLLQRTVGVDAAHLLMVRLIGLGLVPGIRYQDPVSLEVKVMGHRFQNPLGLLTDFSRHSAAIDGLYRLGFGFVEVETADTQAVSTVQRAGSRYKPSCFVCAAVQERLKAREAFQSKLTTAGQPMGINLGQSNLSQDPVAEVTEGVQALGPLADYLVVNVSRPSSPDSRVQMGKGELRHLLDVVLRERDTLPCERRPPVLVRITSDLPTKDKQDVADVITELGLDGLVVSSSAISRPVLDSEQRMQQVTSGQTTKELSSHTVREMYSLTEGKVPIIGAGGVASGRDALDMIRAGASLVQLRTAFTYQGPPVAMRIKRELLQLLKEQGFKCVSEAVGADVKTGGG</sequence>
<reference evidence="14" key="2">
    <citation type="submission" date="2025-09" db="UniProtKB">
        <authorList>
            <consortium name="Ensembl"/>
        </authorList>
    </citation>
    <scope>IDENTIFICATION</scope>
</reference>
<comment type="function">
    <text evidence="11">Catalyzes the conversion of dihydroorotate to orotate with quinone as electron acceptor. Required for UMP biosynthesis via de novo pathway.</text>
</comment>
<dbReference type="AlphaFoldDB" id="A0A3B3S792"/>
<dbReference type="PANTHER" id="PTHR48109">
    <property type="entry name" value="DIHYDROOROTATE DEHYDROGENASE (QUINONE), MITOCHONDRIAL-RELATED"/>
    <property type="match status" value="1"/>
</dbReference>
<dbReference type="SUPFAM" id="SSF51395">
    <property type="entry name" value="FMN-linked oxidoreductases"/>
    <property type="match status" value="1"/>
</dbReference>
<evidence type="ECO:0000313" key="14">
    <source>
        <dbReference type="Ensembl" id="ENSPKIP00000026622.1"/>
    </source>
</evidence>
<dbReference type="OrthoDB" id="14784at2759"/>
<dbReference type="GO" id="GO:0005743">
    <property type="term" value="C:mitochondrial inner membrane"/>
    <property type="evidence" value="ECO:0007669"/>
    <property type="project" value="TreeGrafter"/>
</dbReference>
<dbReference type="Pfam" id="PF01180">
    <property type="entry name" value="DHO_dh"/>
    <property type="match status" value="1"/>
</dbReference>
<comment type="subcellular location">
    <subcellularLocation>
        <location evidence="2">Membrane</location>
    </subcellularLocation>
</comment>
<dbReference type="EC" id="1.3.5.2" evidence="5"/>
<accession>A0A3B3S792</accession>
<evidence type="ECO:0000256" key="8">
    <source>
        <dbReference type="ARBA" id="ARBA00022643"/>
    </source>
</evidence>
<evidence type="ECO:0000256" key="1">
    <source>
        <dbReference type="ARBA" id="ARBA00001917"/>
    </source>
</evidence>
<dbReference type="GeneTree" id="ENSGT00390000013574"/>
<dbReference type="InterPro" id="IPR013785">
    <property type="entry name" value="Aldolase_TIM"/>
</dbReference>
<comment type="catalytic activity">
    <reaction evidence="12">
        <text>(S)-dihydroorotate + a quinone = orotate + a quinol</text>
        <dbReference type="Rhea" id="RHEA:30187"/>
        <dbReference type="ChEBI" id="CHEBI:24646"/>
        <dbReference type="ChEBI" id="CHEBI:30839"/>
        <dbReference type="ChEBI" id="CHEBI:30864"/>
        <dbReference type="ChEBI" id="CHEBI:132124"/>
        <dbReference type="EC" id="1.3.5.2"/>
    </reaction>
</comment>
<dbReference type="GO" id="GO:0006207">
    <property type="term" value="P:'de novo' pyrimidine nucleobase biosynthetic process"/>
    <property type="evidence" value="ECO:0007669"/>
    <property type="project" value="InterPro"/>
</dbReference>
<keyword evidence="8" id="KW-0288">FMN</keyword>
<dbReference type="CDD" id="cd04738">
    <property type="entry name" value="DHOD_2_like"/>
    <property type="match status" value="1"/>
</dbReference>
<dbReference type="InterPro" id="IPR005719">
    <property type="entry name" value="Dihydroorotate_DH_2"/>
</dbReference>
<evidence type="ECO:0000256" key="12">
    <source>
        <dbReference type="ARBA" id="ARBA00048639"/>
    </source>
</evidence>
<dbReference type="InterPro" id="IPR005720">
    <property type="entry name" value="Dihydroorotate_DH_cat"/>
</dbReference>
<dbReference type="GO" id="GO:0044205">
    <property type="term" value="P:'de novo' UMP biosynthetic process"/>
    <property type="evidence" value="ECO:0007669"/>
    <property type="project" value="UniProtKB-UniPathway"/>
</dbReference>
<keyword evidence="15" id="KW-1185">Reference proteome</keyword>
<evidence type="ECO:0000256" key="7">
    <source>
        <dbReference type="ARBA" id="ARBA00022630"/>
    </source>
</evidence>
<dbReference type="STRING" id="1676925.ENSPKIP00000026622"/>
<evidence type="ECO:0000256" key="4">
    <source>
        <dbReference type="ARBA" id="ARBA00005359"/>
    </source>
</evidence>
<dbReference type="InterPro" id="IPR050074">
    <property type="entry name" value="DHO_dehydrogenase"/>
</dbReference>
<dbReference type="PROSITE" id="PS00912">
    <property type="entry name" value="DHODEHASE_2"/>
    <property type="match status" value="1"/>
</dbReference>
<name>A0A3B3S792_9TELE</name>
<evidence type="ECO:0000313" key="15">
    <source>
        <dbReference type="Proteomes" id="UP000261540"/>
    </source>
</evidence>
<keyword evidence="7" id="KW-0285">Flavoprotein</keyword>
<evidence type="ECO:0000256" key="10">
    <source>
        <dbReference type="ARBA" id="ARBA00023136"/>
    </source>
</evidence>
<dbReference type="InterPro" id="IPR001295">
    <property type="entry name" value="Dihydroorotate_DH_CS"/>
</dbReference>
<evidence type="ECO:0000256" key="2">
    <source>
        <dbReference type="ARBA" id="ARBA00004370"/>
    </source>
</evidence>
<evidence type="ECO:0000256" key="5">
    <source>
        <dbReference type="ARBA" id="ARBA00012791"/>
    </source>
</evidence>
<dbReference type="CTD" id="1723"/>
<evidence type="ECO:0000256" key="3">
    <source>
        <dbReference type="ARBA" id="ARBA00005161"/>
    </source>
</evidence>
<dbReference type="NCBIfam" id="TIGR01036">
    <property type="entry name" value="pyrD_sub2"/>
    <property type="match status" value="1"/>
</dbReference>
<organism evidence="14 15">
    <name type="scientific">Paramormyrops kingsleyae</name>
    <dbReference type="NCBI Taxonomy" id="1676925"/>
    <lineage>
        <taxon>Eukaryota</taxon>
        <taxon>Metazoa</taxon>
        <taxon>Chordata</taxon>
        <taxon>Craniata</taxon>
        <taxon>Vertebrata</taxon>
        <taxon>Euteleostomi</taxon>
        <taxon>Actinopterygii</taxon>
        <taxon>Neopterygii</taxon>
        <taxon>Teleostei</taxon>
        <taxon>Osteoglossocephala</taxon>
        <taxon>Osteoglossomorpha</taxon>
        <taxon>Osteoglossiformes</taxon>
        <taxon>Mormyridae</taxon>
        <taxon>Paramormyrops</taxon>
    </lineage>
</organism>
<evidence type="ECO:0000256" key="11">
    <source>
        <dbReference type="ARBA" id="ARBA00033714"/>
    </source>
</evidence>
<comment type="cofactor">
    <cofactor evidence="1">
        <name>FMN</name>
        <dbReference type="ChEBI" id="CHEBI:58210"/>
    </cofactor>
</comment>
<reference evidence="14" key="1">
    <citation type="submission" date="2025-08" db="UniProtKB">
        <authorList>
            <consortium name="Ensembl"/>
        </authorList>
    </citation>
    <scope>IDENTIFICATION</scope>
</reference>
<evidence type="ECO:0000256" key="9">
    <source>
        <dbReference type="ARBA" id="ARBA00023002"/>
    </source>
</evidence>
<dbReference type="Ensembl" id="ENSPKIT00000007380.1">
    <property type="protein sequence ID" value="ENSPKIP00000026622.1"/>
    <property type="gene ID" value="ENSPKIG00000009030.1"/>
</dbReference>
<evidence type="ECO:0000259" key="13">
    <source>
        <dbReference type="Pfam" id="PF01180"/>
    </source>
</evidence>
<comment type="pathway">
    <text evidence="3">Pyrimidine metabolism; UMP biosynthesis via de novo pathway; orotate from (S)-dihydroorotate (quinone route): step 1/1.</text>
</comment>
<feature type="domain" description="Dihydroorotate dehydrogenase catalytic" evidence="13">
    <location>
        <begin position="72"/>
        <end position="358"/>
    </location>
</feature>
<dbReference type="Gene3D" id="3.20.20.70">
    <property type="entry name" value="Aldolase class I"/>
    <property type="match status" value="1"/>
</dbReference>
<dbReference type="UniPathway" id="UPA00070">
    <property type="reaction ID" value="UER00946"/>
</dbReference>
<protein>
    <recommendedName>
        <fullName evidence="6">Dihydroorotate dehydrogenase (quinone), mitochondrial</fullName>
        <ecNumber evidence="5">1.3.5.2</ecNumber>
    </recommendedName>
</protein>